<dbReference type="InterPro" id="IPR036397">
    <property type="entry name" value="RNaseH_sf"/>
</dbReference>
<evidence type="ECO:0000256" key="2">
    <source>
        <dbReference type="ARBA" id="ARBA00022763"/>
    </source>
</evidence>
<evidence type="ECO:0000256" key="6">
    <source>
        <dbReference type="ARBA" id="ARBA00023204"/>
    </source>
</evidence>
<keyword evidence="4" id="KW-0238">DNA-binding</keyword>
<dbReference type="Proteomes" id="UP000196475">
    <property type="component" value="Unassembled WGS sequence"/>
</dbReference>
<dbReference type="GO" id="GO:0003677">
    <property type="term" value="F:DNA binding"/>
    <property type="evidence" value="ECO:0007669"/>
    <property type="project" value="UniProtKB-KW"/>
</dbReference>
<name>A0A1Y3PET5_9BACI</name>
<comment type="similarity">
    <text evidence="1">Belongs to the RuvC family.</text>
</comment>
<dbReference type="GO" id="GO:0006281">
    <property type="term" value="P:DNA repair"/>
    <property type="evidence" value="ECO:0007669"/>
    <property type="project" value="UniProtKB-KW"/>
</dbReference>
<evidence type="ECO:0000256" key="5">
    <source>
        <dbReference type="ARBA" id="ARBA00023172"/>
    </source>
</evidence>
<evidence type="ECO:0000256" key="4">
    <source>
        <dbReference type="ARBA" id="ARBA00023125"/>
    </source>
</evidence>
<dbReference type="InterPro" id="IPR002176">
    <property type="entry name" value="X-over_junc_endoDNase_RuvC"/>
</dbReference>
<keyword evidence="3" id="KW-0460">Magnesium</keyword>
<dbReference type="SUPFAM" id="SSF53098">
    <property type="entry name" value="Ribonuclease H-like"/>
    <property type="match status" value="1"/>
</dbReference>
<sequence>MARFVGIDPSTKTGFVALDEHGNVVRAKELTGVGGSDPKRMVTLIDEVMRHLQPEDIICIEGFGFASQQAIQLGGIGWGIRMALYRRGIAYTEVSPSQVKKFASGKGNTKKDEMAVHIYKRWGFEHSSDNVRDAFVLAQIARAVNRRKTAVYDEYMLPTYQLEVINSIVNPPKKLKRKKVAK</sequence>
<dbReference type="GO" id="GO:0004520">
    <property type="term" value="F:DNA endonuclease activity"/>
    <property type="evidence" value="ECO:0007669"/>
    <property type="project" value="InterPro"/>
</dbReference>
<keyword evidence="2" id="KW-0227">DNA damage</keyword>
<keyword evidence="6" id="KW-0234">DNA repair</keyword>
<accession>A0A1Y3PET5</accession>
<evidence type="ECO:0000256" key="3">
    <source>
        <dbReference type="ARBA" id="ARBA00022842"/>
    </source>
</evidence>
<dbReference type="GO" id="GO:0006310">
    <property type="term" value="P:DNA recombination"/>
    <property type="evidence" value="ECO:0007669"/>
    <property type="project" value="UniProtKB-KW"/>
</dbReference>
<evidence type="ECO:0000256" key="1">
    <source>
        <dbReference type="ARBA" id="ARBA00009518"/>
    </source>
</evidence>
<gene>
    <name evidence="7" type="ORF">BAA01_09335</name>
</gene>
<dbReference type="EMBL" id="LZRT01000098">
    <property type="protein sequence ID" value="OUM85664.1"/>
    <property type="molecule type" value="Genomic_DNA"/>
</dbReference>
<protein>
    <submittedName>
        <fullName evidence="7">Uncharacterized protein</fullName>
    </submittedName>
</protein>
<keyword evidence="5" id="KW-0233">DNA recombination</keyword>
<reference evidence="8" key="1">
    <citation type="submission" date="2016-06" db="EMBL/GenBank/DDBJ databases">
        <authorList>
            <person name="Nascimento L."/>
            <person name="Pereira R.V."/>
            <person name="Martins L.F."/>
            <person name="Quaggio R.B."/>
            <person name="Silva A.M."/>
            <person name="Setubal J.C."/>
        </authorList>
    </citation>
    <scope>NUCLEOTIDE SEQUENCE [LARGE SCALE GENOMIC DNA]</scope>
</reference>
<comment type="caution">
    <text evidence="7">The sequence shown here is derived from an EMBL/GenBank/DDBJ whole genome shotgun (WGS) entry which is preliminary data.</text>
</comment>
<dbReference type="Gene3D" id="3.30.420.10">
    <property type="entry name" value="Ribonuclease H-like superfamily/Ribonuclease H"/>
    <property type="match status" value="1"/>
</dbReference>
<dbReference type="AlphaFoldDB" id="A0A1Y3PET5"/>
<proteinExistence type="inferred from homology"/>
<organism evidence="7 8">
    <name type="scientific">Bacillus thermozeamaize</name>
    <dbReference type="NCBI Taxonomy" id="230954"/>
    <lineage>
        <taxon>Bacteria</taxon>
        <taxon>Bacillati</taxon>
        <taxon>Bacillota</taxon>
        <taxon>Bacilli</taxon>
        <taxon>Bacillales</taxon>
        <taxon>Bacillaceae</taxon>
        <taxon>Bacillus</taxon>
    </lineage>
</organism>
<dbReference type="Pfam" id="PF02075">
    <property type="entry name" value="RuvC"/>
    <property type="match status" value="1"/>
</dbReference>
<evidence type="ECO:0000313" key="7">
    <source>
        <dbReference type="EMBL" id="OUM85664.1"/>
    </source>
</evidence>
<evidence type="ECO:0000313" key="8">
    <source>
        <dbReference type="Proteomes" id="UP000196475"/>
    </source>
</evidence>
<dbReference type="InterPro" id="IPR012337">
    <property type="entry name" value="RNaseH-like_sf"/>
</dbReference>